<dbReference type="GO" id="GO:0031965">
    <property type="term" value="C:nuclear membrane"/>
    <property type="evidence" value="ECO:0007669"/>
    <property type="project" value="UniProtKB-SubCell"/>
</dbReference>
<dbReference type="Proteomes" id="UP000327013">
    <property type="component" value="Chromosome 1"/>
</dbReference>
<keyword evidence="8 13" id="KW-1133">Transmembrane helix</keyword>
<dbReference type="OrthoDB" id="67850at2759"/>
<proteinExistence type="inferred from homology"/>
<dbReference type="Pfam" id="PF09531">
    <property type="entry name" value="Ndc1_Nup"/>
    <property type="match status" value="1"/>
</dbReference>
<feature type="transmembrane region" description="Helical" evidence="13">
    <location>
        <begin position="14"/>
        <end position="35"/>
    </location>
</feature>
<evidence type="ECO:0000256" key="8">
    <source>
        <dbReference type="ARBA" id="ARBA00022989"/>
    </source>
</evidence>
<evidence type="ECO:0000256" key="1">
    <source>
        <dbReference type="ARBA" id="ARBA00004232"/>
    </source>
</evidence>
<feature type="transmembrane region" description="Helical" evidence="13">
    <location>
        <begin position="93"/>
        <end position="110"/>
    </location>
</feature>
<protein>
    <recommendedName>
        <fullName evidence="16">Nucleoporin protein Ndc1-Nup</fullName>
    </recommendedName>
</protein>
<evidence type="ECO:0000256" key="7">
    <source>
        <dbReference type="ARBA" id="ARBA00022927"/>
    </source>
</evidence>
<keyword evidence="5 13" id="KW-0812">Transmembrane</keyword>
<evidence type="ECO:0000313" key="15">
    <source>
        <dbReference type="Proteomes" id="UP000327013"/>
    </source>
</evidence>
<evidence type="ECO:0008006" key="16">
    <source>
        <dbReference type="Google" id="ProtNLM"/>
    </source>
</evidence>
<comment type="similarity">
    <text evidence="3">Belongs to the NDC1 family.</text>
</comment>
<keyword evidence="12" id="KW-0539">Nucleus</keyword>
<dbReference type="GO" id="GO:0015031">
    <property type="term" value="P:protein transport"/>
    <property type="evidence" value="ECO:0007669"/>
    <property type="project" value="UniProtKB-KW"/>
</dbReference>
<evidence type="ECO:0000256" key="3">
    <source>
        <dbReference type="ARBA" id="ARBA00005760"/>
    </source>
</evidence>
<evidence type="ECO:0000256" key="13">
    <source>
        <dbReference type="SAM" id="Phobius"/>
    </source>
</evidence>
<accession>A0A5N6QA25</accession>
<dbReference type="GO" id="GO:0006999">
    <property type="term" value="P:nuclear pore organization"/>
    <property type="evidence" value="ECO:0007669"/>
    <property type="project" value="TreeGrafter"/>
</dbReference>
<name>A0A5N6QA25_9ROSI</name>
<dbReference type="EMBL" id="CM017321">
    <property type="protein sequence ID" value="KAE7996138.1"/>
    <property type="molecule type" value="Genomic_DNA"/>
</dbReference>
<dbReference type="GO" id="GO:0030674">
    <property type="term" value="F:protein-macromolecule adaptor activity"/>
    <property type="evidence" value="ECO:0007669"/>
    <property type="project" value="TreeGrafter"/>
</dbReference>
<gene>
    <name evidence="14" type="ORF">FH972_000886</name>
</gene>
<evidence type="ECO:0000256" key="4">
    <source>
        <dbReference type="ARBA" id="ARBA00022448"/>
    </source>
</evidence>
<dbReference type="InterPro" id="IPR019049">
    <property type="entry name" value="Nucleoporin_prot_Ndc1/Nup"/>
</dbReference>
<keyword evidence="15" id="KW-1185">Reference proteome</keyword>
<evidence type="ECO:0000256" key="5">
    <source>
        <dbReference type="ARBA" id="ARBA00022692"/>
    </source>
</evidence>
<keyword evidence="6" id="KW-0509">mRNA transport</keyword>
<evidence type="ECO:0000256" key="10">
    <source>
        <dbReference type="ARBA" id="ARBA00023132"/>
    </source>
</evidence>
<dbReference type="PANTHER" id="PTHR13269">
    <property type="entry name" value="NUCLEOPORIN NDC1"/>
    <property type="match status" value="1"/>
</dbReference>
<feature type="transmembrane region" description="Helical" evidence="13">
    <location>
        <begin position="55"/>
        <end position="73"/>
    </location>
</feature>
<feature type="transmembrane region" description="Helical" evidence="13">
    <location>
        <begin position="161"/>
        <end position="178"/>
    </location>
</feature>
<feature type="transmembrane region" description="Helical" evidence="13">
    <location>
        <begin position="131"/>
        <end position="149"/>
    </location>
</feature>
<evidence type="ECO:0000256" key="6">
    <source>
        <dbReference type="ARBA" id="ARBA00022816"/>
    </source>
</evidence>
<keyword evidence="10" id="KW-0906">Nuclear pore complex</keyword>
<evidence type="ECO:0000256" key="9">
    <source>
        <dbReference type="ARBA" id="ARBA00023010"/>
    </source>
</evidence>
<feature type="transmembrane region" description="Helical" evidence="13">
    <location>
        <begin position="199"/>
        <end position="219"/>
    </location>
</feature>
<dbReference type="PANTHER" id="PTHR13269:SF6">
    <property type="entry name" value="NUCLEOPORIN NDC1"/>
    <property type="match status" value="1"/>
</dbReference>
<keyword evidence="11 13" id="KW-0472">Membrane</keyword>
<dbReference type="GO" id="GO:0051028">
    <property type="term" value="P:mRNA transport"/>
    <property type="evidence" value="ECO:0007669"/>
    <property type="project" value="UniProtKB-KW"/>
</dbReference>
<evidence type="ECO:0000256" key="12">
    <source>
        <dbReference type="ARBA" id="ARBA00023242"/>
    </source>
</evidence>
<comment type="subcellular location">
    <subcellularLocation>
        <location evidence="1">Nucleus membrane</location>
        <topology evidence="1">Multi-pass membrane protein</topology>
    </subcellularLocation>
    <subcellularLocation>
        <location evidence="2">Nucleus</location>
        <location evidence="2">Nuclear pore complex</location>
    </subcellularLocation>
</comment>
<evidence type="ECO:0000313" key="14">
    <source>
        <dbReference type="EMBL" id="KAE7996138.1"/>
    </source>
</evidence>
<dbReference type="GO" id="GO:0070762">
    <property type="term" value="C:nuclear pore transmembrane ring"/>
    <property type="evidence" value="ECO:0007669"/>
    <property type="project" value="TreeGrafter"/>
</dbReference>
<evidence type="ECO:0000256" key="11">
    <source>
        <dbReference type="ARBA" id="ARBA00023136"/>
    </source>
</evidence>
<keyword evidence="9" id="KW-0811">Translocation</keyword>
<evidence type="ECO:0000256" key="2">
    <source>
        <dbReference type="ARBA" id="ARBA00004567"/>
    </source>
</evidence>
<keyword evidence="7" id="KW-0653">Protein transport</keyword>
<sequence length="553" mass="61047">MSATPPEMIVKNRFLGFLIWQSIPSSAIFILFKTFISTITTNTATSTSSSSRNPLLSYAPSLITLLTFFTFHLSQLLFSASLSLVSSPHPHRPAYPFELIVGFVRFLLVSDSSSASVPVDFRLRAKVSLSFVLFVAACAVSGSLGMVSVCWVKSSGFDVEWVIRGFGVGLLYGLVYVYKRRWVLEFPIIQRPPFFSFKMGLPSATTCAFALSGVAYLFSAVLRAILPDPFKRQVTVRKYITEQIIFCIGSFAMFLCWELSHHLHRVLHTKRFTFAPPKGSAAAETNPSEHLLAALEESNRSSLLQYLAYLDLCMVCENNVDTWRRAAFFEETGETYKRVTAVCLRPLEELALKLAEGLESQVDKTSQLSSQLLSPADSHLESKHWEPLNNFQACNNGIKIPCGKRTVASLTAGSHTEDRCGVAQLSGSNAAVISTLLSCLLAVETFMGKKTHVQTPSHLMGPAGIKWATSSTRRIDGAVAKKRGGPLHSKAYAVADVLRTSIYNIVSAFHDEMLSSAKAGLLEKDWIISSKPLFGTHELLLQKLRLFLDFRAS</sequence>
<dbReference type="AlphaFoldDB" id="A0A5N6QA25"/>
<organism evidence="14 15">
    <name type="scientific">Carpinus fangiana</name>
    <dbReference type="NCBI Taxonomy" id="176857"/>
    <lineage>
        <taxon>Eukaryota</taxon>
        <taxon>Viridiplantae</taxon>
        <taxon>Streptophyta</taxon>
        <taxon>Embryophyta</taxon>
        <taxon>Tracheophyta</taxon>
        <taxon>Spermatophyta</taxon>
        <taxon>Magnoliopsida</taxon>
        <taxon>eudicotyledons</taxon>
        <taxon>Gunneridae</taxon>
        <taxon>Pentapetalae</taxon>
        <taxon>rosids</taxon>
        <taxon>fabids</taxon>
        <taxon>Fagales</taxon>
        <taxon>Betulaceae</taxon>
        <taxon>Carpinus</taxon>
    </lineage>
</organism>
<reference evidence="14 15" key="1">
    <citation type="submission" date="2019-06" db="EMBL/GenBank/DDBJ databases">
        <title>A chromosomal-level reference genome of Carpinus fangiana (Coryloideae, Betulaceae).</title>
        <authorList>
            <person name="Yang X."/>
            <person name="Wang Z."/>
            <person name="Zhang L."/>
            <person name="Hao G."/>
            <person name="Liu J."/>
            <person name="Yang Y."/>
        </authorList>
    </citation>
    <scope>NUCLEOTIDE SEQUENCE [LARGE SCALE GENOMIC DNA]</scope>
    <source>
        <strain evidence="14">Cfa_2016G</strain>
        <tissue evidence="14">Leaf</tissue>
    </source>
</reference>
<keyword evidence="4" id="KW-0813">Transport</keyword>